<dbReference type="GO" id="GO:0004860">
    <property type="term" value="F:protein kinase inhibitor activity"/>
    <property type="evidence" value="ECO:0007669"/>
    <property type="project" value="UniProtKB-KW"/>
</dbReference>
<evidence type="ECO:0000313" key="5">
    <source>
        <dbReference type="Proteomes" id="UP000243459"/>
    </source>
</evidence>
<feature type="compositionally biased region" description="Acidic residues" evidence="3">
    <location>
        <begin position="27"/>
        <end position="40"/>
    </location>
</feature>
<protein>
    <submittedName>
        <fullName evidence="4">Uncharacterized protein</fullName>
    </submittedName>
</protein>
<sequence length="161" mass="17977">MSSPHYIPTPKLVVFLKSSEKDRKSEEEEDDDDDDEEEEERVIKKESKLESENSENACKQTTASGAHDHGDNDDGDDDDDDGYHTPTSPCHRIPEALKCPPAPKRRRNQRSSSDQLVLGCKEIFYSVVVCEVDEDDIMPKAKKARGELQAVANDNSSNIVG</sequence>
<dbReference type="GO" id="GO:0032875">
    <property type="term" value="P:regulation of DNA endoreduplication"/>
    <property type="evidence" value="ECO:0007669"/>
    <property type="project" value="InterPro"/>
</dbReference>
<keyword evidence="1" id="KW-0649">Protein kinase inhibitor</keyword>
<feature type="region of interest" description="Disordered" evidence="3">
    <location>
        <begin position="1"/>
        <end position="114"/>
    </location>
</feature>
<name>A0A5P1E8W3_ASPOF</name>
<dbReference type="InterPro" id="IPR040389">
    <property type="entry name" value="SMR"/>
</dbReference>
<reference evidence="5" key="1">
    <citation type="journal article" date="2017" name="Nat. Commun.">
        <title>The asparagus genome sheds light on the origin and evolution of a young Y chromosome.</title>
        <authorList>
            <person name="Harkess A."/>
            <person name="Zhou J."/>
            <person name="Xu C."/>
            <person name="Bowers J.E."/>
            <person name="Van der Hulst R."/>
            <person name="Ayyampalayam S."/>
            <person name="Mercati F."/>
            <person name="Riccardi P."/>
            <person name="McKain M.R."/>
            <person name="Kakrana A."/>
            <person name="Tang H."/>
            <person name="Ray J."/>
            <person name="Groenendijk J."/>
            <person name="Arikit S."/>
            <person name="Mathioni S.M."/>
            <person name="Nakano M."/>
            <person name="Shan H."/>
            <person name="Telgmann-Rauber A."/>
            <person name="Kanno A."/>
            <person name="Yue Z."/>
            <person name="Chen H."/>
            <person name="Li W."/>
            <person name="Chen Y."/>
            <person name="Xu X."/>
            <person name="Zhang Y."/>
            <person name="Luo S."/>
            <person name="Chen H."/>
            <person name="Gao J."/>
            <person name="Mao Z."/>
            <person name="Pires J.C."/>
            <person name="Luo M."/>
            <person name="Kudrna D."/>
            <person name="Wing R.A."/>
            <person name="Meyers B.C."/>
            <person name="Yi K."/>
            <person name="Kong H."/>
            <person name="Lavrijsen P."/>
            <person name="Sunseri F."/>
            <person name="Falavigna A."/>
            <person name="Ye Y."/>
            <person name="Leebens-Mack J.H."/>
            <person name="Chen G."/>
        </authorList>
    </citation>
    <scope>NUCLEOTIDE SEQUENCE [LARGE SCALE GENOMIC DNA]</scope>
    <source>
        <strain evidence="5">cv. DH0086</strain>
    </source>
</reference>
<dbReference type="Proteomes" id="UP000243459">
    <property type="component" value="Chromosome 7"/>
</dbReference>
<dbReference type="PANTHER" id="PTHR33142:SF8">
    <property type="entry name" value="CYCLIN-DEPENDENT PROTEIN KINASE INHIBITOR SMR9"/>
    <property type="match status" value="1"/>
</dbReference>
<gene>
    <name evidence="4" type="ORF">A4U43_C07F2050</name>
</gene>
<accession>A0A5P1E8W3</accession>
<dbReference type="AlphaFoldDB" id="A0A5P1E8W3"/>
<evidence type="ECO:0000256" key="3">
    <source>
        <dbReference type="SAM" id="MobiDB-lite"/>
    </source>
</evidence>
<organism evidence="4 5">
    <name type="scientific">Asparagus officinalis</name>
    <name type="common">Garden asparagus</name>
    <dbReference type="NCBI Taxonomy" id="4686"/>
    <lineage>
        <taxon>Eukaryota</taxon>
        <taxon>Viridiplantae</taxon>
        <taxon>Streptophyta</taxon>
        <taxon>Embryophyta</taxon>
        <taxon>Tracheophyta</taxon>
        <taxon>Spermatophyta</taxon>
        <taxon>Magnoliopsida</taxon>
        <taxon>Liliopsida</taxon>
        <taxon>Asparagales</taxon>
        <taxon>Asparagaceae</taxon>
        <taxon>Asparagoideae</taxon>
        <taxon>Asparagus</taxon>
    </lineage>
</organism>
<feature type="compositionally biased region" description="Basic and acidic residues" evidence="3">
    <location>
        <begin position="41"/>
        <end position="51"/>
    </location>
</feature>
<dbReference type="EMBL" id="CM007387">
    <property type="protein sequence ID" value="ONK62264.1"/>
    <property type="molecule type" value="Genomic_DNA"/>
</dbReference>
<evidence type="ECO:0000256" key="1">
    <source>
        <dbReference type="ARBA" id="ARBA00023013"/>
    </source>
</evidence>
<evidence type="ECO:0000313" key="4">
    <source>
        <dbReference type="EMBL" id="ONK62264.1"/>
    </source>
</evidence>
<dbReference type="PANTHER" id="PTHR33142">
    <property type="entry name" value="CYCLIN-DEPENDENT PROTEIN KINASE INHIBITOR SMR13"/>
    <property type="match status" value="1"/>
</dbReference>
<proteinExistence type="predicted"/>
<keyword evidence="5" id="KW-1185">Reference proteome</keyword>
<evidence type="ECO:0000256" key="2">
    <source>
        <dbReference type="ARBA" id="ARBA00023306"/>
    </source>
</evidence>
<keyword evidence="2" id="KW-0131">Cell cycle</keyword>
<dbReference type="Gramene" id="ONK62264">
    <property type="protein sequence ID" value="ONK62264"/>
    <property type="gene ID" value="A4U43_C07F2050"/>
</dbReference>